<organism evidence="5 6">
    <name type="scientific">Tetrapyrgos nigripes</name>
    <dbReference type="NCBI Taxonomy" id="182062"/>
    <lineage>
        <taxon>Eukaryota</taxon>
        <taxon>Fungi</taxon>
        <taxon>Dikarya</taxon>
        <taxon>Basidiomycota</taxon>
        <taxon>Agaricomycotina</taxon>
        <taxon>Agaricomycetes</taxon>
        <taxon>Agaricomycetidae</taxon>
        <taxon>Agaricales</taxon>
        <taxon>Marasmiineae</taxon>
        <taxon>Marasmiaceae</taxon>
        <taxon>Tetrapyrgos</taxon>
    </lineage>
</organism>
<evidence type="ECO:0000313" key="5">
    <source>
        <dbReference type="EMBL" id="KAF5352192.1"/>
    </source>
</evidence>
<evidence type="ECO:0000313" key="6">
    <source>
        <dbReference type="Proteomes" id="UP000559256"/>
    </source>
</evidence>
<reference evidence="5 6" key="1">
    <citation type="journal article" date="2020" name="ISME J.">
        <title>Uncovering the hidden diversity of litter-decomposition mechanisms in mushroom-forming fungi.</title>
        <authorList>
            <person name="Floudas D."/>
            <person name="Bentzer J."/>
            <person name="Ahren D."/>
            <person name="Johansson T."/>
            <person name="Persson P."/>
            <person name="Tunlid A."/>
        </authorList>
    </citation>
    <scope>NUCLEOTIDE SEQUENCE [LARGE SCALE GENOMIC DNA]</scope>
    <source>
        <strain evidence="5 6">CBS 291.85</strain>
    </source>
</reference>
<dbReference type="InterPro" id="IPR000242">
    <property type="entry name" value="PTP_cat"/>
</dbReference>
<evidence type="ECO:0000256" key="2">
    <source>
        <dbReference type="SAM" id="MobiDB-lite"/>
    </source>
</evidence>
<dbReference type="InterPro" id="IPR000387">
    <property type="entry name" value="Tyr_Pase_dom"/>
</dbReference>
<feature type="region of interest" description="Disordered" evidence="2">
    <location>
        <begin position="417"/>
        <end position="503"/>
    </location>
</feature>
<feature type="domain" description="Tyrosine specific protein phosphatases" evidence="4">
    <location>
        <begin position="593"/>
        <end position="729"/>
    </location>
</feature>
<dbReference type="SUPFAM" id="SSF52799">
    <property type="entry name" value="(Phosphotyrosine protein) phosphatases II"/>
    <property type="match status" value="2"/>
</dbReference>
<comment type="caution">
    <text evidence="5">The sequence shown here is derived from an EMBL/GenBank/DDBJ whole genome shotgun (WGS) entry which is preliminary data.</text>
</comment>
<evidence type="ECO:0000259" key="3">
    <source>
        <dbReference type="PROSITE" id="PS50055"/>
    </source>
</evidence>
<feature type="compositionally biased region" description="Low complexity" evidence="2">
    <location>
        <begin position="122"/>
        <end position="132"/>
    </location>
</feature>
<accession>A0A8H5D4N0</accession>
<feature type="compositionally biased region" description="Polar residues" evidence="2">
    <location>
        <begin position="446"/>
        <end position="460"/>
    </location>
</feature>
<feature type="region of interest" description="Disordered" evidence="2">
    <location>
        <begin position="339"/>
        <end position="376"/>
    </location>
</feature>
<dbReference type="GO" id="GO:0004725">
    <property type="term" value="F:protein tyrosine phosphatase activity"/>
    <property type="evidence" value="ECO:0007669"/>
    <property type="project" value="InterPro"/>
</dbReference>
<feature type="region of interest" description="Disordered" evidence="2">
    <location>
        <begin position="175"/>
        <end position="219"/>
    </location>
</feature>
<feature type="domain" description="Tyrosine-protein phosphatase" evidence="3">
    <location>
        <begin position="157"/>
        <end position="738"/>
    </location>
</feature>
<dbReference type="SMART" id="SM00194">
    <property type="entry name" value="PTPc"/>
    <property type="match status" value="1"/>
</dbReference>
<evidence type="ECO:0008006" key="7">
    <source>
        <dbReference type="Google" id="ProtNLM"/>
    </source>
</evidence>
<evidence type="ECO:0000259" key="4">
    <source>
        <dbReference type="PROSITE" id="PS50056"/>
    </source>
</evidence>
<dbReference type="PROSITE" id="PS50056">
    <property type="entry name" value="TYR_PHOSPHATASE_2"/>
    <property type="match status" value="1"/>
</dbReference>
<dbReference type="InterPro" id="IPR003595">
    <property type="entry name" value="Tyr_Pase_cat"/>
</dbReference>
<dbReference type="PRINTS" id="PR00700">
    <property type="entry name" value="PRTYPHPHTASE"/>
</dbReference>
<dbReference type="Gene3D" id="3.90.190.10">
    <property type="entry name" value="Protein tyrosine phosphatase superfamily"/>
    <property type="match status" value="2"/>
</dbReference>
<feature type="compositionally biased region" description="Low complexity" evidence="2">
    <location>
        <begin position="348"/>
        <end position="363"/>
    </location>
</feature>
<dbReference type="PANTHER" id="PTHR19134">
    <property type="entry name" value="RECEPTOR-TYPE TYROSINE-PROTEIN PHOSPHATASE"/>
    <property type="match status" value="1"/>
</dbReference>
<feature type="region of interest" description="Disordered" evidence="2">
    <location>
        <begin position="278"/>
        <end position="298"/>
    </location>
</feature>
<dbReference type="Pfam" id="PF00102">
    <property type="entry name" value="Y_phosphatase"/>
    <property type="match status" value="2"/>
</dbReference>
<feature type="compositionally biased region" description="Polar residues" evidence="2">
    <location>
        <begin position="491"/>
        <end position="503"/>
    </location>
</feature>
<feature type="compositionally biased region" description="Polar residues" evidence="2">
    <location>
        <begin position="112"/>
        <end position="121"/>
    </location>
</feature>
<dbReference type="PANTHER" id="PTHR19134:SF449">
    <property type="entry name" value="TYROSINE-PROTEIN PHOSPHATASE 1"/>
    <property type="match status" value="1"/>
</dbReference>
<sequence>MPPSSSTPNQDSILPNDAPILLPPSPSHMASHDLSFLHTVYTSPAYLQNALRILQQRESRRTTLRRDALMRERAMEQGNGGDGPGVIQHPHRPLPSALALGLRYHLKRKQYPPSTAQNPLQNHPSSSNAPNSPHEDPSSPLAFYSTNIGSSSLYNRQNRYVDVIPYDRTRVIVGSSSASTSSPLTSPSTSPSPSPSRTSSSSSNGSLSTSPCSPSSSSPSSYLNASWVHELWGRKTWIATQAPLPSTVHTFLRVLLGEAFASSPSSLSSHPASLQAASASSNGSLSLSDPIGDRLKRGTPRTVVQLTKFVEGGMRKAHPYFPEDVAVGVGEGQGMIVDPPTLSDGDESSAGSTTTTTASAAVAEGRHGERDSGEEGFARNPLRLTLIRKETIEEARCVVSVVRLDVLPLSGQSSEAVAAGANEDMNNAEEEDSGSGEEDSGEDNYGTPTDPESGSDSSLRQIHHQLPQSAQPQFQKPKPQPQLRNPKSKRNSSQQPKPKPIKSTTFRHLLFYAWPDHGVPEEEDLDGLIRFVGVVDLVNRIPLARLDVSLPSSAADGSGAGIEGDVGNNKSGGTDLSVGGRYGGRGGSSTDSADVIAGGNTEDENDFDPDPPIIINCSAGIGRTGSFIAISSLLRTMGALRPPGASANWSPSSSTHFTSSPFPVSSAFLASPSAQPSLQTSVPSISQLSFITSPLGPLPPPYAQDMVLQEIDSLREQRPGMVQRPEQAVLVYRVLGGVIGVGSDGGGDGDEGIS</sequence>
<dbReference type="OrthoDB" id="10253954at2759"/>
<keyword evidence="6" id="KW-1185">Reference proteome</keyword>
<dbReference type="PROSITE" id="PS50055">
    <property type="entry name" value="TYR_PHOSPHATASE_PTP"/>
    <property type="match status" value="1"/>
</dbReference>
<dbReference type="InterPro" id="IPR050348">
    <property type="entry name" value="Protein-Tyr_Phosphatase"/>
</dbReference>
<dbReference type="AlphaFoldDB" id="A0A8H5D4N0"/>
<feature type="compositionally biased region" description="Low complexity" evidence="2">
    <location>
        <begin position="467"/>
        <end position="477"/>
    </location>
</feature>
<name>A0A8H5D4N0_9AGAR</name>
<evidence type="ECO:0000256" key="1">
    <source>
        <dbReference type="ARBA" id="ARBA00009649"/>
    </source>
</evidence>
<dbReference type="InterPro" id="IPR029021">
    <property type="entry name" value="Prot-tyrosine_phosphatase-like"/>
</dbReference>
<proteinExistence type="inferred from homology"/>
<protein>
    <recommendedName>
        <fullName evidence="7">Phosphatases II</fullName>
    </recommendedName>
</protein>
<comment type="similarity">
    <text evidence="1">Belongs to the protein-tyrosine phosphatase family. Non-receptor class subfamily.</text>
</comment>
<feature type="compositionally biased region" description="Low complexity" evidence="2">
    <location>
        <begin position="278"/>
        <end position="288"/>
    </location>
</feature>
<feature type="region of interest" description="Disordered" evidence="2">
    <location>
        <begin position="112"/>
        <end position="143"/>
    </location>
</feature>
<feature type="compositionally biased region" description="Acidic residues" evidence="2">
    <location>
        <begin position="426"/>
        <end position="442"/>
    </location>
</feature>
<dbReference type="SMART" id="SM00404">
    <property type="entry name" value="PTPc_motif"/>
    <property type="match status" value="1"/>
</dbReference>
<gene>
    <name evidence="5" type="ORF">D9758_009250</name>
</gene>
<dbReference type="Proteomes" id="UP000559256">
    <property type="component" value="Unassembled WGS sequence"/>
</dbReference>
<dbReference type="EMBL" id="JAACJM010000067">
    <property type="protein sequence ID" value="KAF5352192.1"/>
    <property type="molecule type" value="Genomic_DNA"/>
</dbReference>
<feature type="compositionally biased region" description="Basic and acidic residues" evidence="2">
    <location>
        <begin position="364"/>
        <end position="376"/>
    </location>
</feature>